<name>A0A3P7R051_DIBLA</name>
<sequence>MITLQEFECTIDNEVFCKGITTSSDKGKCHIEENGNTFTFTYKYERLDNRNESVFVCNSHNDNQTQTVYWHEFHIAVEGMALGNALKDYFSKVRLRVRSDRQVFRMSPESTFDVTCSIDGKNMSWTCMAYFKDAMMQMLYRYVSQF</sequence>
<evidence type="ECO:0000313" key="1">
    <source>
        <dbReference type="EMBL" id="VDN34889.1"/>
    </source>
</evidence>
<dbReference type="AlphaFoldDB" id="A0A3P7R051"/>
<gene>
    <name evidence="1" type="ORF">DILT_LOCUS16627</name>
</gene>
<dbReference type="Proteomes" id="UP000281553">
    <property type="component" value="Unassembled WGS sequence"/>
</dbReference>
<dbReference type="EMBL" id="UYRU01086128">
    <property type="protein sequence ID" value="VDN34889.1"/>
    <property type="molecule type" value="Genomic_DNA"/>
</dbReference>
<organism evidence="1 2">
    <name type="scientific">Dibothriocephalus latus</name>
    <name type="common">Fish tapeworm</name>
    <name type="synonym">Diphyllobothrium latum</name>
    <dbReference type="NCBI Taxonomy" id="60516"/>
    <lineage>
        <taxon>Eukaryota</taxon>
        <taxon>Metazoa</taxon>
        <taxon>Spiralia</taxon>
        <taxon>Lophotrochozoa</taxon>
        <taxon>Platyhelminthes</taxon>
        <taxon>Cestoda</taxon>
        <taxon>Eucestoda</taxon>
        <taxon>Diphyllobothriidea</taxon>
        <taxon>Diphyllobothriidae</taxon>
        <taxon>Dibothriocephalus</taxon>
    </lineage>
</organism>
<accession>A0A3P7R051</accession>
<reference evidence="1 2" key="1">
    <citation type="submission" date="2018-11" db="EMBL/GenBank/DDBJ databases">
        <authorList>
            <consortium name="Pathogen Informatics"/>
        </authorList>
    </citation>
    <scope>NUCLEOTIDE SEQUENCE [LARGE SCALE GENOMIC DNA]</scope>
</reference>
<proteinExistence type="predicted"/>
<keyword evidence="2" id="KW-1185">Reference proteome</keyword>
<protein>
    <submittedName>
        <fullName evidence="1">Uncharacterized protein</fullName>
    </submittedName>
</protein>
<evidence type="ECO:0000313" key="2">
    <source>
        <dbReference type="Proteomes" id="UP000281553"/>
    </source>
</evidence>